<proteinExistence type="predicted"/>
<evidence type="ECO:0000313" key="2">
    <source>
        <dbReference type="Proteomes" id="UP001172743"/>
    </source>
</evidence>
<reference evidence="1" key="1">
    <citation type="submission" date="2023-07" db="EMBL/GenBank/DDBJ databases">
        <title>Ureibacillus sp. isolated from freshwater well.</title>
        <authorList>
            <person name="Kirdat K."/>
            <person name="Bhatt A."/>
            <person name="Teware R."/>
            <person name="Bhavsar Y."/>
            <person name="Yadav A."/>
        </authorList>
    </citation>
    <scope>NUCLEOTIDE SEQUENCE</scope>
    <source>
        <strain evidence="1">BA0131</strain>
    </source>
</reference>
<accession>A0ABT8GU71</accession>
<dbReference type="EMBL" id="JAUHTQ010000014">
    <property type="protein sequence ID" value="MDN4494968.1"/>
    <property type="molecule type" value="Genomic_DNA"/>
</dbReference>
<comment type="caution">
    <text evidence="1">The sequence shown here is derived from an EMBL/GenBank/DDBJ whole genome shotgun (WGS) entry which is preliminary data.</text>
</comment>
<dbReference type="Pfam" id="PF08892">
    <property type="entry name" value="YqcI_YcgG"/>
    <property type="match status" value="1"/>
</dbReference>
<organism evidence="1 2">
    <name type="scientific">Ureibacillus aquaedulcis</name>
    <dbReference type="NCBI Taxonomy" id="3058421"/>
    <lineage>
        <taxon>Bacteria</taxon>
        <taxon>Bacillati</taxon>
        <taxon>Bacillota</taxon>
        <taxon>Bacilli</taxon>
        <taxon>Bacillales</taxon>
        <taxon>Caryophanaceae</taxon>
        <taxon>Ureibacillus</taxon>
    </lineage>
</organism>
<protein>
    <submittedName>
        <fullName evidence="1">YqcI/YcgG family protein</fullName>
    </submittedName>
</protein>
<dbReference type="PANTHER" id="PTHR40045">
    <property type="entry name" value="YCGG FAMILY PROTEIN"/>
    <property type="match status" value="1"/>
</dbReference>
<gene>
    <name evidence="1" type="ORF">QYB95_15545</name>
</gene>
<dbReference type="PANTHER" id="PTHR40045:SF1">
    <property type="entry name" value="YQCI_YCGG FAMILY PROTEIN"/>
    <property type="match status" value="1"/>
</dbReference>
<evidence type="ECO:0000313" key="1">
    <source>
        <dbReference type="EMBL" id="MDN4494968.1"/>
    </source>
</evidence>
<keyword evidence="2" id="KW-1185">Reference proteome</keyword>
<sequence length="253" mass="30066">MNNVRELFTDAPSHRELLNDWEREVLERFSAKMSDKNQPFPCIPATIGFSKNQLRYGFTGDPRKTETLYELAGLLSKFTSESRNFGSYTSLIIFYHTPIDMRDTYRVEDYEQLFWKQLSGLAAIDSVEWPADMPLDPHNPMWEFCFNREKYFMYCATPAHINRQSRHFDVMMLAITPRWVLQELNKKESFARNIKARVRERLANYDAAPVHPDLNSYGAKDNFEWKQYFLRDDDTSLSKCPYHRLLKFLKQEK</sequence>
<dbReference type="RefSeq" id="WP_301139286.1">
    <property type="nucleotide sequence ID" value="NZ_JAUHTQ010000014.1"/>
</dbReference>
<dbReference type="Proteomes" id="UP001172743">
    <property type="component" value="Unassembled WGS sequence"/>
</dbReference>
<dbReference type="InterPro" id="IPR014988">
    <property type="entry name" value="Uncharacterised_YqcI/YcgG"/>
</dbReference>
<name>A0ABT8GU71_9BACL</name>